<dbReference type="Gene3D" id="1.25.40.10">
    <property type="entry name" value="Tetratricopeptide repeat domain"/>
    <property type="match status" value="7"/>
</dbReference>
<dbReference type="Pfam" id="PF20431">
    <property type="entry name" value="E_motif"/>
    <property type="match status" value="1"/>
</dbReference>
<feature type="repeat" description="PPR" evidence="2">
    <location>
        <begin position="104"/>
        <end position="138"/>
    </location>
</feature>
<dbReference type="Pfam" id="PF01535">
    <property type="entry name" value="PPR"/>
    <property type="match status" value="9"/>
</dbReference>
<evidence type="ECO:0000256" key="1">
    <source>
        <dbReference type="ARBA" id="ARBA00022737"/>
    </source>
</evidence>
<proteinExistence type="predicted"/>
<name>S8CH99_9LAMI</name>
<dbReference type="OrthoDB" id="772568at2759"/>
<dbReference type="InterPro" id="IPR011990">
    <property type="entry name" value="TPR-like_helical_dom_sf"/>
</dbReference>
<protein>
    <recommendedName>
        <fullName evidence="5">Pentatricopeptide repeat-containing protein</fullName>
    </recommendedName>
</protein>
<dbReference type="Proteomes" id="UP000015453">
    <property type="component" value="Unassembled WGS sequence"/>
</dbReference>
<dbReference type="GO" id="GO:0009451">
    <property type="term" value="P:RNA modification"/>
    <property type="evidence" value="ECO:0007669"/>
    <property type="project" value="InterPro"/>
</dbReference>
<dbReference type="EMBL" id="AUSU01003787">
    <property type="protein sequence ID" value="EPS66240.1"/>
    <property type="molecule type" value="Genomic_DNA"/>
</dbReference>
<keyword evidence="4" id="KW-1185">Reference proteome</keyword>
<dbReference type="PROSITE" id="PS51375">
    <property type="entry name" value="PPR"/>
    <property type="match status" value="5"/>
</dbReference>
<reference evidence="3 4" key="1">
    <citation type="journal article" date="2013" name="BMC Genomics">
        <title>The miniature genome of a carnivorous plant Genlisea aurea contains a low number of genes and short non-coding sequences.</title>
        <authorList>
            <person name="Leushkin E.V."/>
            <person name="Sutormin R.A."/>
            <person name="Nabieva E.R."/>
            <person name="Penin A.A."/>
            <person name="Kondrashov A.S."/>
            <person name="Logacheva M.D."/>
        </authorList>
    </citation>
    <scope>NUCLEOTIDE SEQUENCE [LARGE SCALE GENOMIC DNA]</scope>
</reference>
<accession>S8CH99</accession>
<evidence type="ECO:0000313" key="3">
    <source>
        <dbReference type="EMBL" id="EPS66240.1"/>
    </source>
</evidence>
<evidence type="ECO:0000313" key="4">
    <source>
        <dbReference type="Proteomes" id="UP000015453"/>
    </source>
</evidence>
<feature type="repeat" description="PPR" evidence="2">
    <location>
        <begin position="511"/>
        <end position="545"/>
    </location>
</feature>
<dbReference type="AlphaFoldDB" id="S8CH99"/>
<keyword evidence="1" id="KW-0677">Repeat</keyword>
<sequence length="690" mass="77231">MDFRELQSYAARLLNSFDVPSLVCRGKQLHLLFLKRGALFSTVSIANRLLQMYAKCGKMKDARVLFDEMPQRNSFAWNTLLEGYAKWGSKDELWGLFYSMPSKDDFSWNIMISEFVSEGAWEEAQQLFDEMPRKNEIAWNTMIYGHARSGRSTKALELFKKFLKWEVSHHYTGGLIMSCNPIILATAIGACSDARRVELGKQVHARIVTGNVECDPILASSLVTMYGKCGDIQTAYRLLISMEEPDDYSLSSLIFCCAKAYGMDEARRLFELKSNPSVVVWNSMISSYVSNDQPEEALHMYEVLQKQGVRGNYSTFSSVLSACSCLGSLRDCIQIHPQAHKIGVISDLLVAGAFIDAYSKCGSPADSCNLFGELKTYDTVLLNTMINIFFNCGRVDEAKRVFGGIEFKSLISWNSVIVGLSQNGYPMEALEIFRTMNDNTISMDSFSLASAISACASISLFELGEQIFGRAVVIGVTSNQVVATSLIDLYCKCGSVEFGRKLFDRLRNAADSVSWSTMLMGYASNGYGKETLALFHDMMRLGTVTPNEVTFIAVLSACDHCGLVEEGRHWFSVMRNQYRIDPTIEHYSCMIDLMSRSGLIQEAIDLIDEIPLQVDANMWSAVLRGCIQIEDKCLSEQVINRIRELDPQNSGTLVQLSGVLASTGDWNQSESVRRAMRDMRIQKSPALSWI</sequence>
<organism evidence="3 4">
    <name type="scientific">Genlisea aurea</name>
    <dbReference type="NCBI Taxonomy" id="192259"/>
    <lineage>
        <taxon>Eukaryota</taxon>
        <taxon>Viridiplantae</taxon>
        <taxon>Streptophyta</taxon>
        <taxon>Embryophyta</taxon>
        <taxon>Tracheophyta</taxon>
        <taxon>Spermatophyta</taxon>
        <taxon>Magnoliopsida</taxon>
        <taxon>eudicotyledons</taxon>
        <taxon>Gunneridae</taxon>
        <taxon>Pentapetalae</taxon>
        <taxon>asterids</taxon>
        <taxon>lamiids</taxon>
        <taxon>Lamiales</taxon>
        <taxon>Lentibulariaceae</taxon>
        <taxon>Genlisea</taxon>
    </lineage>
</organism>
<comment type="caution">
    <text evidence="3">The sequence shown here is derived from an EMBL/GenBank/DDBJ whole genome shotgun (WGS) entry which is preliminary data.</text>
</comment>
<feature type="repeat" description="PPR" evidence="2">
    <location>
        <begin position="277"/>
        <end position="311"/>
    </location>
</feature>
<dbReference type="Pfam" id="PF13041">
    <property type="entry name" value="PPR_2"/>
    <property type="match status" value="2"/>
</dbReference>
<dbReference type="GO" id="GO:0003723">
    <property type="term" value="F:RNA binding"/>
    <property type="evidence" value="ECO:0007669"/>
    <property type="project" value="InterPro"/>
</dbReference>
<dbReference type="InterPro" id="IPR046848">
    <property type="entry name" value="E_motif"/>
</dbReference>
<dbReference type="NCBIfam" id="TIGR00756">
    <property type="entry name" value="PPR"/>
    <property type="match status" value="5"/>
</dbReference>
<gene>
    <name evidence="3" type="ORF">M569_08541</name>
</gene>
<dbReference type="FunFam" id="1.25.40.10:FF:001093">
    <property type="entry name" value="Pentatricopeptide repeat-containing protein At2g34400"/>
    <property type="match status" value="1"/>
</dbReference>
<evidence type="ECO:0000256" key="2">
    <source>
        <dbReference type="PROSITE-ProRule" id="PRU00708"/>
    </source>
</evidence>
<feature type="repeat" description="PPR" evidence="2">
    <location>
        <begin position="42"/>
        <end position="76"/>
    </location>
</feature>
<dbReference type="PANTHER" id="PTHR47926">
    <property type="entry name" value="PENTATRICOPEPTIDE REPEAT-CONTAINING PROTEIN"/>
    <property type="match status" value="1"/>
</dbReference>
<feature type="repeat" description="PPR" evidence="2">
    <location>
        <begin position="409"/>
        <end position="443"/>
    </location>
</feature>
<evidence type="ECO:0008006" key="5">
    <source>
        <dbReference type="Google" id="ProtNLM"/>
    </source>
</evidence>
<dbReference type="PANTHER" id="PTHR47926:SF392">
    <property type="entry name" value="PENTATRICOPEPTIDE REPEAT-CONTAINING PROTEIN"/>
    <property type="match status" value="1"/>
</dbReference>
<dbReference type="InterPro" id="IPR002885">
    <property type="entry name" value="PPR_rpt"/>
</dbReference>
<dbReference type="InterPro" id="IPR046960">
    <property type="entry name" value="PPR_At4g14850-like_plant"/>
</dbReference>